<evidence type="ECO:0000313" key="3">
    <source>
        <dbReference type="EMBL" id="GAL56492.1"/>
    </source>
</evidence>
<reference evidence="3 4" key="1">
    <citation type="submission" date="2014-09" db="EMBL/GenBank/DDBJ databases">
        <title>Whole genome shotgun sequence of Escherichia vulneris NBRC 102420.</title>
        <authorList>
            <person name="Yoshida Y."/>
            <person name="Hosoyama A."/>
            <person name="Tsuchikane K."/>
            <person name="Ohji S."/>
            <person name="Ichikawa N."/>
            <person name="Kimura A."/>
            <person name="Yamazoe A."/>
            <person name="Ezaki T."/>
            <person name="Fujita N."/>
        </authorList>
    </citation>
    <scope>NUCLEOTIDE SEQUENCE [LARGE SCALE GENOMIC DNA]</scope>
    <source>
        <strain evidence="3 4">NBRC 102420</strain>
    </source>
</reference>
<dbReference type="EMBL" id="BBMZ01000002">
    <property type="protein sequence ID" value="GAL56492.1"/>
    <property type="molecule type" value="Genomic_DNA"/>
</dbReference>
<feature type="domain" description="Fido" evidence="2">
    <location>
        <begin position="59"/>
        <end position="200"/>
    </location>
</feature>
<dbReference type="Gene3D" id="1.10.3290.10">
    <property type="entry name" value="Fido-like domain"/>
    <property type="match status" value="1"/>
</dbReference>
<dbReference type="STRING" id="1115515.EV102420_02_00960"/>
<dbReference type="InterPro" id="IPR040198">
    <property type="entry name" value="Fido_containing"/>
</dbReference>
<evidence type="ECO:0000313" key="4">
    <source>
        <dbReference type="Proteomes" id="UP000029462"/>
    </source>
</evidence>
<keyword evidence="4" id="KW-1185">Reference proteome</keyword>
<dbReference type="InterPro" id="IPR003812">
    <property type="entry name" value="Fido"/>
</dbReference>
<sequence length="204" mass="22996">MSRYSVSHSEGKYASGSDELVLQNKLGITCAKEMDGAELVLLEKLYQTVFEEKFPTGKISFSMIKHWHRIWLGNIYEWAGQIRAVNISKGGFMFAPAAQLQKLISSFDKNYLATYTPCHGMDIAHLAEAIAVVHVELILIHPFREGNGRLARLLADVMAVQGGRKPLNYQSWEHNKARYIAAIHAGMVMNYNPMAQWVIKALED</sequence>
<evidence type="ECO:0000259" key="2">
    <source>
        <dbReference type="PROSITE" id="PS51459"/>
    </source>
</evidence>
<dbReference type="RefSeq" id="WP_042387727.1">
    <property type="nucleotide sequence ID" value="NZ_BBMZ01000002.1"/>
</dbReference>
<protein>
    <submittedName>
        <fullName evidence="3">Putative cell filamentation protein</fullName>
    </submittedName>
</protein>
<dbReference type="Pfam" id="PF02661">
    <property type="entry name" value="Fic"/>
    <property type="match status" value="1"/>
</dbReference>
<dbReference type="PROSITE" id="PS51459">
    <property type="entry name" value="FIDO"/>
    <property type="match status" value="1"/>
</dbReference>
<feature type="active site" evidence="1">
    <location>
        <position position="141"/>
    </location>
</feature>
<dbReference type="OrthoDB" id="9807853at2"/>
<comment type="caution">
    <text evidence="3">The sequence shown here is derived from an EMBL/GenBank/DDBJ whole genome shotgun (WGS) entry which is preliminary data.</text>
</comment>
<dbReference type="Proteomes" id="UP000029462">
    <property type="component" value="Unassembled WGS sequence"/>
</dbReference>
<dbReference type="SUPFAM" id="SSF140931">
    <property type="entry name" value="Fic-like"/>
    <property type="match status" value="1"/>
</dbReference>
<evidence type="ECO:0000256" key="1">
    <source>
        <dbReference type="PIRSR" id="PIRSR640198-1"/>
    </source>
</evidence>
<proteinExistence type="predicted"/>
<name>A0A090VN73_PSEVU</name>
<dbReference type="eggNOG" id="COG2184">
    <property type="taxonomic scope" value="Bacteria"/>
</dbReference>
<dbReference type="PANTHER" id="PTHR13504:SF38">
    <property type="entry name" value="FIDO DOMAIN-CONTAINING PROTEIN"/>
    <property type="match status" value="1"/>
</dbReference>
<accession>A0A090VN73</accession>
<dbReference type="AlphaFoldDB" id="A0A090VN73"/>
<gene>
    <name evidence="3" type="ORF">EV102420_02_00960</name>
</gene>
<dbReference type="PANTHER" id="PTHR13504">
    <property type="entry name" value="FIDO DOMAIN-CONTAINING PROTEIN DDB_G0283145"/>
    <property type="match status" value="1"/>
</dbReference>
<dbReference type="InterPro" id="IPR036597">
    <property type="entry name" value="Fido-like_dom_sf"/>
</dbReference>
<organism evidence="3 4">
    <name type="scientific">Pseudescherichia vulneris NBRC 102420</name>
    <dbReference type="NCBI Taxonomy" id="1115515"/>
    <lineage>
        <taxon>Bacteria</taxon>
        <taxon>Pseudomonadati</taxon>
        <taxon>Pseudomonadota</taxon>
        <taxon>Gammaproteobacteria</taxon>
        <taxon>Enterobacterales</taxon>
        <taxon>Enterobacteriaceae</taxon>
        <taxon>Pseudescherichia</taxon>
    </lineage>
</organism>